<proteinExistence type="predicted"/>
<feature type="transmembrane region" description="Helical" evidence="1">
    <location>
        <begin position="54"/>
        <end position="74"/>
    </location>
</feature>
<keyword evidence="1" id="KW-1133">Transmembrane helix</keyword>
<accession>A0A2M9CNF6</accession>
<dbReference type="OrthoDB" id="5181921at2"/>
<evidence type="ECO:0000256" key="1">
    <source>
        <dbReference type="SAM" id="Phobius"/>
    </source>
</evidence>
<organism evidence="2 3">
    <name type="scientific">Diaminobutyricimonas aerilata</name>
    <dbReference type="NCBI Taxonomy" id="1162967"/>
    <lineage>
        <taxon>Bacteria</taxon>
        <taxon>Bacillati</taxon>
        <taxon>Actinomycetota</taxon>
        <taxon>Actinomycetes</taxon>
        <taxon>Micrococcales</taxon>
        <taxon>Microbacteriaceae</taxon>
        <taxon>Diaminobutyricimonas</taxon>
    </lineage>
</organism>
<reference evidence="2 3" key="1">
    <citation type="submission" date="2017-11" db="EMBL/GenBank/DDBJ databases">
        <title>Genomic Encyclopedia of Archaeal and Bacterial Type Strains, Phase II (KMG-II): From Individual Species to Whole Genera.</title>
        <authorList>
            <person name="Goeker M."/>
        </authorList>
    </citation>
    <scope>NUCLEOTIDE SEQUENCE [LARGE SCALE GENOMIC DNA]</scope>
    <source>
        <strain evidence="2 3">DSM 27393</strain>
    </source>
</reference>
<dbReference type="Proteomes" id="UP000228758">
    <property type="component" value="Unassembled WGS sequence"/>
</dbReference>
<comment type="caution">
    <text evidence="2">The sequence shown here is derived from an EMBL/GenBank/DDBJ whole genome shotgun (WGS) entry which is preliminary data.</text>
</comment>
<gene>
    <name evidence="2" type="ORF">CLV46_3035</name>
</gene>
<protein>
    <submittedName>
        <fullName evidence="2">Uncharacterized protein</fullName>
    </submittedName>
</protein>
<evidence type="ECO:0000313" key="2">
    <source>
        <dbReference type="EMBL" id="PJJ73443.1"/>
    </source>
</evidence>
<dbReference type="RefSeq" id="WP_100365532.1">
    <property type="nucleotide sequence ID" value="NZ_PGFF01000001.1"/>
</dbReference>
<keyword evidence="1" id="KW-0812">Transmembrane</keyword>
<feature type="transmembrane region" description="Helical" evidence="1">
    <location>
        <begin position="145"/>
        <end position="162"/>
    </location>
</feature>
<name>A0A2M9CNF6_9MICO</name>
<keyword evidence="3" id="KW-1185">Reference proteome</keyword>
<dbReference type="AlphaFoldDB" id="A0A2M9CNF6"/>
<evidence type="ECO:0000313" key="3">
    <source>
        <dbReference type="Proteomes" id="UP000228758"/>
    </source>
</evidence>
<dbReference type="EMBL" id="PGFF01000001">
    <property type="protein sequence ID" value="PJJ73443.1"/>
    <property type="molecule type" value="Genomic_DNA"/>
</dbReference>
<keyword evidence="1" id="KW-0472">Membrane</keyword>
<sequence>MSERQTLIRSLHDIGLAAWFGGSLMGDIGLNGAAAAAKDPTERLKLASVGWAKWAPVQFAAMAVHGIGGVGLILGNKARLLKQPEARTNTYIKLAVTGAAIASTVYNGVLGAQQAKHSYEPVEGATEASAASSGKLTSVQRQQKIVQWVTPALTLVLLVLAAQQGEQQRPAAGLLKSAKDRFTR</sequence>